<keyword evidence="5" id="KW-0539">Nucleus</keyword>
<evidence type="ECO:0000256" key="5">
    <source>
        <dbReference type="ARBA" id="ARBA00023242"/>
    </source>
</evidence>
<accession>A0A401NJ60</accession>
<dbReference type="AlphaFoldDB" id="A0A401NJ60"/>
<evidence type="ECO:0000313" key="7">
    <source>
        <dbReference type="Proteomes" id="UP000288216"/>
    </source>
</evidence>
<protein>
    <submittedName>
        <fullName evidence="6">Uncharacterized protein</fullName>
    </submittedName>
</protein>
<dbReference type="EMBL" id="BFAA01006325">
    <property type="protein sequence ID" value="GCB60931.1"/>
    <property type="molecule type" value="Genomic_DNA"/>
</dbReference>
<reference evidence="6 7" key="1">
    <citation type="journal article" date="2018" name="Nat. Ecol. Evol.">
        <title>Shark genomes provide insights into elasmobranch evolution and the origin of vertebrates.</title>
        <authorList>
            <person name="Hara Y"/>
            <person name="Yamaguchi K"/>
            <person name="Onimaru K"/>
            <person name="Kadota M"/>
            <person name="Koyanagi M"/>
            <person name="Keeley SD"/>
            <person name="Tatsumi K"/>
            <person name="Tanaka K"/>
            <person name="Motone F"/>
            <person name="Kageyama Y"/>
            <person name="Nozu R"/>
            <person name="Adachi N"/>
            <person name="Nishimura O"/>
            <person name="Nakagawa R"/>
            <person name="Tanegashima C"/>
            <person name="Kiyatake I"/>
            <person name="Matsumoto R"/>
            <person name="Murakumo K"/>
            <person name="Nishida K"/>
            <person name="Terakita A"/>
            <person name="Kuratani S"/>
            <person name="Sato K"/>
            <person name="Hyodo S Kuraku.S."/>
        </authorList>
    </citation>
    <scope>NUCLEOTIDE SEQUENCE [LARGE SCALE GENOMIC DNA]</scope>
</reference>
<feature type="non-terminal residue" evidence="6">
    <location>
        <position position="1"/>
    </location>
</feature>
<organism evidence="6 7">
    <name type="scientific">Scyliorhinus torazame</name>
    <name type="common">Cloudy catshark</name>
    <name type="synonym">Catulus torazame</name>
    <dbReference type="NCBI Taxonomy" id="75743"/>
    <lineage>
        <taxon>Eukaryota</taxon>
        <taxon>Metazoa</taxon>
        <taxon>Chordata</taxon>
        <taxon>Craniata</taxon>
        <taxon>Vertebrata</taxon>
        <taxon>Chondrichthyes</taxon>
        <taxon>Elasmobranchii</taxon>
        <taxon>Galeomorphii</taxon>
        <taxon>Galeoidea</taxon>
        <taxon>Carcharhiniformes</taxon>
        <taxon>Scyliorhinidae</taxon>
        <taxon>Scyliorhinus</taxon>
    </lineage>
</organism>
<dbReference type="InterPro" id="IPR039091">
    <property type="entry name" value="AHR/AHRR"/>
</dbReference>
<keyword evidence="7" id="KW-1185">Reference proteome</keyword>
<dbReference type="GO" id="GO:0005634">
    <property type="term" value="C:nucleus"/>
    <property type="evidence" value="ECO:0007669"/>
    <property type="project" value="UniProtKB-SubCell"/>
</dbReference>
<dbReference type="SMART" id="SM00086">
    <property type="entry name" value="PAC"/>
    <property type="match status" value="1"/>
</dbReference>
<dbReference type="PANTHER" id="PTHR10649:SF17">
    <property type="entry name" value="ARYL HYDROCARBON RECEPTOR 2"/>
    <property type="match status" value="1"/>
</dbReference>
<evidence type="ECO:0000313" key="6">
    <source>
        <dbReference type="EMBL" id="GCB60931.1"/>
    </source>
</evidence>
<dbReference type="GO" id="GO:0034751">
    <property type="term" value="C:aryl hydrocarbon receptor complex"/>
    <property type="evidence" value="ECO:0007669"/>
    <property type="project" value="TreeGrafter"/>
</dbReference>
<proteinExistence type="predicted"/>
<dbReference type="GO" id="GO:0000976">
    <property type="term" value="F:transcription cis-regulatory region binding"/>
    <property type="evidence" value="ECO:0007669"/>
    <property type="project" value="TreeGrafter"/>
</dbReference>
<gene>
    <name evidence="6" type="ORF">scyTo_0012822</name>
</gene>
<dbReference type="OrthoDB" id="7788762at2759"/>
<dbReference type="InterPro" id="IPR000014">
    <property type="entry name" value="PAS"/>
</dbReference>
<dbReference type="Pfam" id="PF14598">
    <property type="entry name" value="PAS_11"/>
    <property type="match status" value="1"/>
</dbReference>
<evidence type="ECO:0000256" key="2">
    <source>
        <dbReference type="ARBA" id="ARBA00023015"/>
    </source>
</evidence>
<name>A0A401NJ60_SCYTO</name>
<dbReference type="InterPro" id="IPR035965">
    <property type="entry name" value="PAS-like_dom_sf"/>
</dbReference>
<comment type="subcellular location">
    <subcellularLocation>
        <location evidence="1">Nucleus</location>
    </subcellularLocation>
</comment>
<evidence type="ECO:0000256" key="1">
    <source>
        <dbReference type="ARBA" id="ARBA00004123"/>
    </source>
</evidence>
<evidence type="ECO:0000256" key="3">
    <source>
        <dbReference type="ARBA" id="ARBA00023125"/>
    </source>
</evidence>
<dbReference type="CDD" id="cd00130">
    <property type="entry name" value="PAS"/>
    <property type="match status" value="1"/>
</dbReference>
<keyword evidence="2" id="KW-0805">Transcription regulation</keyword>
<keyword evidence="3" id="KW-0238">DNA-binding</keyword>
<dbReference type="Gene3D" id="3.30.450.20">
    <property type="entry name" value="PAS domain"/>
    <property type="match status" value="2"/>
</dbReference>
<evidence type="ECO:0000256" key="4">
    <source>
        <dbReference type="ARBA" id="ARBA00023163"/>
    </source>
</evidence>
<keyword evidence="4" id="KW-0804">Transcription</keyword>
<comment type="caution">
    <text evidence="6">The sequence shown here is derived from an EMBL/GenBank/DDBJ whole genome shotgun (WGS) entry which is preliminary data.</text>
</comment>
<sequence>IPENSSLCSSVINYNPHDLPPENSSFMKRSFICRFRCLLDNSSGFLTLNFQGRLKFLHGQNKKAEDGVPIPPQLALFAVATPLQPTSILEVRTKTLIFQTKHKLDFTPLAVDTKGKFVLGYTETELCMRGTGYQFIHAADMMYCADNHVRMIKTGESGMTVFRLLTKQSSWVWVQANARLVYKGGRPDTIICKQRPLTNEEGEEHLRKRSMQLPFSFATGEAVLYEINPLLLGHLESFEAKGKSGKKVSTGANGIDQKNGINPSSLLGAMMIQNPSAYSPYRETNFNIDDVFANDFAVINVPGDFWPQANDRNSSNKQQPMNLDDPLSTIMDILSQKNADENDLCDTLENLDVDLENTELEQWEETLMKIDNNTSLPDDFNDMLTSDFILSCVEDMLTKTSPKAKTFSQESFNTMQVNLMGPDQQNPFGSLQQKSFGSDAQNSAMPGWTGTLELEQRIKGRSAELRTWNTGHPDFVCREH</sequence>
<dbReference type="PANTHER" id="PTHR10649">
    <property type="entry name" value="ARYL HYDROCARBON RECEPTOR"/>
    <property type="match status" value="1"/>
</dbReference>
<dbReference type="STRING" id="75743.A0A401NJ60"/>
<dbReference type="InterPro" id="IPR001610">
    <property type="entry name" value="PAC"/>
</dbReference>
<dbReference type="GO" id="GO:0004879">
    <property type="term" value="F:nuclear receptor activity"/>
    <property type="evidence" value="ECO:0007669"/>
    <property type="project" value="TreeGrafter"/>
</dbReference>
<dbReference type="FunFam" id="3.30.450.20:FF:000019">
    <property type="entry name" value="Aryl hydrocarbon receptor 1"/>
    <property type="match status" value="1"/>
</dbReference>
<dbReference type="SUPFAM" id="SSF55785">
    <property type="entry name" value="PYP-like sensor domain (PAS domain)"/>
    <property type="match status" value="1"/>
</dbReference>
<dbReference type="Proteomes" id="UP000288216">
    <property type="component" value="Unassembled WGS sequence"/>
</dbReference>
<dbReference type="GO" id="GO:0006805">
    <property type="term" value="P:xenobiotic metabolic process"/>
    <property type="evidence" value="ECO:0007669"/>
    <property type="project" value="InterPro"/>
</dbReference>